<evidence type="ECO:0000256" key="1">
    <source>
        <dbReference type="ARBA" id="ARBA00022729"/>
    </source>
</evidence>
<keyword evidence="1 2" id="KW-0732">Signal</keyword>
<dbReference type="Gene3D" id="3.40.190.10">
    <property type="entry name" value="Periplasmic binding protein-like II"/>
    <property type="match status" value="2"/>
</dbReference>
<dbReference type="SMART" id="SM00079">
    <property type="entry name" value="PBPe"/>
    <property type="match status" value="1"/>
</dbReference>
<feature type="chain" id="PRO_5011676528" evidence="2">
    <location>
        <begin position="34"/>
        <end position="277"/>
    </location>
</feature>
<proteinExistence type="predicted"/>
<dbReference type="Proteomes" id="UP000199236">
    <property type="component" value="Unassembled WGS sequence"/>
</dbReference>
<protein>
    <submittedName>
        <fullName evidence="5">Polar amino acid transport system substrate-binding protein</fullName>
    </submittedName>
</protein>
<dbReference type="STRING" id="655353.SAMN04488056_103404"/>
<gene>
    <name evidence="5" type="ORF">SAMN04488056_103404</name>
</gene>
<reference evidence="5 6" key="1">
    <citation type="submission" date="2016-10" db="EMBL/GenBank/DDBJ databases">
        <authorList>
            <person name="de Groot N.N."/>
        </authorList>
    </citation>
    <scope>NUCLEOTIDE SEQUENCE [LARGE SCALE GENOMIC DNA]</scope>
    <source>
        <strain evidence="5 6">CGMCC 1.9157</strain>
    </source>
</reference>
<sequence>MKLTTTLGTLTRRSCMALMSGLFVSFIAVPANAADDNPYDLLDPNSIMVGTMSDAKPYAFVTAEGTFSGFDVEFFQNIAGRLGIEKDKVTFVGQDFAALIPSVANGRFDVAVGAIGTTAKRKEVANFTDGYLAGFLSVLSADSSLTTIESLKDKRLGIVQGTLQDDYAQKHFPDAQLVRFPDNNSAVAAMNNGMIDAHFLDFEAAKQFGQNFPDLKVQQNFASFDAPAGFVVRKDNPKLLEALNEKIHEAMQDGTWKELHTKWFPGSPMPEQYLPKE</sequence>
<dbReference type="EMBL" id="FOVR01000003">
    <property type="protein sequence ID" value="SFO16457.1"/>
    <property type="molecule type" value="Genomic_DNA"/>
</dbReference>
<dbReference type="SMART" id="SM00062">
    <property type="entry name" value="PBPb"/>
    <property type="match status" value="1"/>
</dbReference>
<evidence type="ECO:0000313" key="6">
    <source>
        <dbReference type="Proteomes" id="UP000199236"/>
    </source>
</evidence>
<dbReference type="GO" id="GO:0015276">
    <property type="term" value="F:ligand-gated monoatomic ion channel activity"/>
    <property type="evidence" value="ECO:0007669"/>
    <property type="project" value="InterPro"/>
</dbReference>
<dbReference type="SUPFAM" id="SSF53850">
    <property type="entry name" value="Periplasmic binding protein-like II"/>
    <property type="match status" value="1"/>
</dbReference>
<feature type="domain" description="Ionotropic glutamate receptor C-terminal" evidence="4">
    <location>
        <begin position="46"/>
        <end position="266"/>
    </location>
</feature>
<feature type="signal peptide" evidence="2">
    <location>
        <begin position="1"/>
        <end position="33"/>
    </location>
</feature>
<dbReference type="InterPro" id="IPR001320">
    <property type="entry name" value="Iontro_rcpt_C"/>
</dbReference>
<accession>A0A1I5EYB4</accession>
<keyword evidence="6" id="KW-1185">Reference proteome</keyword>
<feature type="domain" description="Solute-binding protein family 3/N-terminal" evidence="3">
    <location>
        <begin position="46"/>
        <end position="267"/>
    </location>
</feature>
<organism evidence="5 6">
    <name type="scientific">Cohaesibacter marisflavi</name>
    <dbReference type="NCBI Taxonomy" id="655353"/>
    <lineage>
        <taxon>Bacteria</taxon>
        <taxon>Pseudomonadati</taxon>
        <taxon>Pseudomonadota</taxon>
        <taxon>Alphaproteobacteria</taxon>
        <taxon>Hyphomicrobiales</taxon>
        <taxon>Cohaesibacteraceae</taxon>
    </lineage>
</organism>
<dbReference type="PANTHER" id="PTHR35936:SF17">
    <property type="entry name" value="ARGININE-BINDING EXTRACELLULAR PROTEIN ARTP"/>
    <property type="match status" value="1"/>
</dbReference>
<dbReference type="AlphaFoldDB" id="A0A1I5EYB4"/>
<dbReference type="InterPro" id="IPR001638">
    <property type="entry name" value="Solute-binding_3/MltF_N"/>
</dbReference>
<evidence type="ECO:0000259" key="3">
    <source>
        <dbReference type="SMART" id="SM00062"/>
    </source>
</evidence>
<name>A0A1I5EYB4_9HYPH</name>
<dbReference type="CDD" id="cd13530">
    <property type="entry name" value="PBP2_peptides_like"/>
    <property type="match status" value="1"/>
</dbReference>
<evidence type="ECO:0000259" key="4">
    <source>
        <dbReference type="SMART" id="SM00079"/>
    </source>
</evidence>
<evidence type="ECO:0000256" key="2">
    <source>
        <dbReference type="SAM" id="SignalP"/>
    </source>
</evidence>
<evidence type="ECO:0000313" key="5">
    <source>
        <dbReference type="EMBL" id="SFO16457.1"/>
    </source>
</evidence>
<dbReference type="Pfam" id="PF00497">
    <property type="entry name" value="SBP_bac_3"/>
    <property type="match status" value="1"/>
</dbReference>
<dbReference type="GO" id="GO:0016020">
    <property type="term" value="C:membrane"/>
    <property type="evidence" value="ECO:0007669"/>
    <property type="project" value="InterPro"/>
</dbReference>
<dbReference type="PANTHER" id="PTHR35936">
    <property type="entry name" value="MEMBRANE-BOUND LYTIC MUREIN TRANSGLYCOSYLASE F"/>
    <property type="match status" value="1"/>
</dbReference>